<evidence type="ECO:0008006" key="4">
    <source>
        <dbReference type="Google" id="ProtNLM"/>
    </source>
</evidence>
<protein>
    <recommendedName>
        <fullName evidence="4">DUF4282 domain-containing protein</fullName>
    </recommendedName>
</protein>
<keyword evidence="3" id="KW-1185">Reference proteome</keyword>
<keyword evidence="1" id="KW-0472">Membrane</keyword>
<reference evidence="2 3" key="1">
    <citation type="submission" date="2024-02" db="EMBL/GenBank/DDBJ databases">
        <title>Janibacter sp. nov., isolated from gut of marine sandworm.</title>
        <authorList>
            <person name="Kim B."/>
            <person name="Jun M.O."/>
            <person name="Shin N.-R."/>
        </authorList>
    </citation>
    <scope>NUCLEOTIDE SEQUENCE [LARGE SCALE GENOMIC DNA]</scope>
    <source>
        <strain evidence="2 3">A1S7</strain>
    </source>
</reference>
<proteinExistence type="predicted"/>
<keyword evidence="1" id="KW-1133">Transmembrane helix</keyword>
<evidence type="ECO:0000256" key="1">
    <source>
        <dbReference type="SAM" id="Phobius"/>
    </source>
</evidence>
<evidence type="ECO:0000313" key="2">
    <source>
        <dbReference type="EMBL" id="WXB75833.1"/>
    </source>
</evidence>
<feature type="transmembrane region" description="Helical" evidence="1">
    <location>
        <begin position="61"/>
        <end position="78"/>
    </location>
</feature>
<organism evidence="2 3">
    <name type="scientific">Janibacter alittae</name>
    <dbReference type="NCBI Taxonomy" id="3115209"/>
    <lineage>
        <taxon>Bacteria</taxon>
        <taxon>Bacillati</taxon>
        <taxon>Actinomycetota</taxon>
        <taxon>Actinomycetes</taxon>
        <taxon>Micrococcales</taxon>
        <taxon>Intrasporangiaceae</taxon>
        <taxon>Janibacter</taxon>
    </lineage>
</organism>
<feature type="transmembrane region" description="Helical" evidence="1">
    <location>
        <begin position="90"/>
        <end position="115"/>
    </location>
</feature>
<keyword evidence="1" id="KW-0812">Transmembrane</keyword>
<dbReference type="RefSeq" id="WP_338748604.1">
    <property type="nucleotide sequence ID" value="NZ_CP144913.1"/>
</dbReference>
<evidence type="ECO:0000313" key="3">
    <source>
        <dbReference type="Proteomes" id="UP001382727"/>
    </source>
</evidence>
<name>A0ABZ2MFQ3_9MICO</name>
<sequence>MRRSEPVDKTMGWCDAHVTSQSDASLDFHARVDDCEHFVSGEDLIPDIKGVLAKAGKVTRLVWLVALGFYVAFIVLLLTASDLSTGKALLLAAVALVMIPAVRALTLGAAEAITLTDEDKRLIPRVQFLREHGVLTHDDLHSSTAH</sequence>
<accession>A0ABZ2MFQ3</accession>
<dbReference type="Proteomes" id="UP001382727">
    <property type="component" value="Chromosome"/>
</dbReference>
<gene>
    <name evidence="2" type="ORF">V1351_12870</name>
</gene>
<dbReference type="EMBL" id="CP144913">
    <property type="protein sequence ID" value="WXB75833.1"/>
    <property type="molecule type" value="Genomic_DNA"/>
</dbReference>